<keyword evidence="4 12" id="KW-0808">Transferase</keyword>
<feature type="binding site" evidence="12">
    <location>
        <position position="192"/>
    </location>
    <ligand>
        <name>ATP</name>
        <dbReference type="ChEBI" id="CHEBI:30616"/>
    </ligand>
</feature>
<dbReference type="GO" id="GO:0019303">
    <property type="term" value="P:D-ribose catabolic process"/>
    <property type="evidence" value="ECO:0007669"/>
    <property type="project" value="UniProtKB-UniRule"/>
</dbReference>
<evidence type="ECO:0000256" key="6">
    <source>
        <dbReference type="ARBA" id="ARBA00022741"/>
    </source>
</evidence>
<keyword evidence="12" id="KW-0539">Nucleus</keyword>
<dbReference type="PROSITE" id="PS00583">
    <property type="entry name" value="PFKB_KINASES_1"/>
    <property type="match status" value="1"/>
</dbReference>
<evidence type="ECO:0000256" key="10">
    <source>
        <dbReference type="ARBA" id="ARBA00022958"/>
    </source>
</evidence>
<dbReference type="GO" id="GO:0046872">
    <property type="term" value="F:metal ion binding"/>
    <property type="evidence" value="ECO:0007669"/>
    <property type="project" value="UniProtKB-KW"/>
</dbReference>
<dbReference type="PROSITE" id="PS00584">
    <property type="entry name" value="PFKB_KINASES_2"/>
    <property type="match status" value="1"/>
</dbReference>
<feature type="binding site" evidence="12">
    <location>
        <begin position="46"/>
        <end position="50"/>
    </location>
    <ligand>
        <name>substrate</name>
    </ligand>
</feature>
<evidence type="ECO:0000256" key="7">
    <source>
        <dbReference type="ARBA" id="ARBA00022777"/>
    </source>
</evidence>
<dbReference type="InterPro" id="IPR011877">
    <property type="entry name" value="Ribokinase"/>
</dbReference>
<proteinExistence type="inferred from homology"/>
<dbReference type="InterPro" id="IPR002139">
    <property type="entry name" value="Ribo/fructo_kinase"/>
</dbReference>
<evidence type="ECO:0000256" key="4">
    <source>
        <dbReference type="ARBA" id="ARBA00022679"/>
    </source>
</evidence>
<name>A0A7R8XFQ8_9CRUS</name>
<comment type="similarity">
    <text evidence="1">Belongs to the carbohydrate kinase pfkB family.</text>
</comment>
<feature type="binding site" evidence="12">
    <location>
        <position position="251"/>
    </location>
    <ligand>
        <name>ATP</name>
        <dbReference type="ChEBI" id="CHEBI:30616"/>
    </ligand>
</feature>
<feature type="binding site" evidence="12">
    <location>
        <begin position="18"/>
        <end position="20"/>
    </location>
    <ligand>
        <name>substrate</name>
    </ligand>
</feature>
<organism evidence="14">
    <name type="scientific">Darwinula stevensoni</name>
    <dbReference type="NCBI Taxonomy" id="69355"/>
    <lineage>
        <taxon>Eukaryota</taxon>
        <taxon>Metazoa</taxon>
        <taxon>Ecdysozoa</taxon>
        <taxon>Arthropoda</taxon>
        <taxon>Crustacea</taxon>
        <taxon>Oligostraca</taxon>
        <taxon>Ostracoda</taxon>
        <taxon>Podocopa</taxon>
        <taxon>Podocopida</taxon>
        <taxon>Darwinulocopina</taxon>
        <taxon>Darwinuloidea</taxon>
        <taxon>Darwinulidae</taxon>
        <taxon>Darwinula</taxon>
    </lineage>
</organism>
<evidence type="ECO:0000313" key="14">
    <source>
        <dbReference type="EMBL" id="CAD7248823.1"/>
    </source>
</evidence>
<evidence type="ECO:0000256" key="1">
    <source>
        <dbReference type="ARBA" id="ARBA00005380"/>
    </source>
</evidence>
<dbReference type="InterPro" id="IPR002173">
    <property type="entry name" value="Carboh/pur_kinase_PfkB_CS"/>
</dbReference>
<evidence type="ECO:0000259" key="13">
    <source>
        <dbReference type="Pfam" id="PF00294"/>
    </source>
</evidence>
<keyword evidence="6 12" id="KW-0547">Nucleotide-binding</keyword>
<dbReference type="SUPFAM" id="SSF53613">
    <property type="entry name" value="Ribokinase-like"/>
    <property type="match status" value="1"/>
</dbReference>
<comment type="function">
    <text evidence="12">Catalyzes the phosphorylation of ribose at O-5 in a reaction requiring ATP and magnesium. The resulting D-ribose-5-phosphate can then be used either for sythesis of nucleotides, histidine, and tryptophan, or as a component of the pentose phosphate pathway.</text>
</comment>
<dbReference type="EMBL" id="CAJPEV010002011">
    <property type="protein sequence ID" value="CAG0895303.1"/>
    <property type="molecule type" value="Genomic_DNA"/>
</dbReference>
<dbReference type="UniPathway" id="UPA00916">
    <property type="reaction ID" value="UER00889"/>
</dbReference>
<feature type="binding site" evidence="12">
    <location>
        <begin position="263"/>
        <end position="264"/>
    </location>
    <ligand>
        <name>ATP</name>
        <dbReference type="ChEBI" id="CHEBI:30616"/>
    </ligand>
</feature>
<feature type="binding site" evidence="12">
    <location>
        <position position="296"/>
    </location>
    <ligand>
        <name>K(+)</name>
        <dbReference type="ChEBI" id="CHEBI:29103"/>
    </ligand>
</feature>
<dbReference type="HAMAP" id="MF_01987">
    <property type="entry name" value="Ribokinase"/>
    <property type="match status" value="1"/>
</dbReference>
<comment type="subcellular location">
    <subcellularLocation>
        <location evidence="12">Cytoplasm</location>
    </subcellularLocation>
    <subcellularLocation>
        <location evidence="12">Nucleus</location>
    </subcellularLocation>
</comment>
<feature type="binding site" evidence="12">
    <location>
        <position position="147"/>
    </location>
    <ligand>
        <name>substrate</name>
    </ligand>
</feature>
<dbReference type="AlphaFoldDB" id="A0A7R8XFQ8"/>
<gene>
    <name evidence="14" type="ORF">DSTB1V02_LOCUS8630</name>
</gene>
<dbReference type="EMBL" id="LR901528">
    <property type="protein sequence ID" value="CAD7248823.1"/>
    <property type="molecule type" value="Genomic_DNA"/>
</dbReference>
<evidence type="ECO:0000256" key="9">
    <source>
        <dbReference type="ARBA" id="ARBA00022842"/>
    </source>
</evidence>
<keyword evidence="11 12" id="KW-0119">Carbohydrate metabolism</keyword>
<dbReference type="GO" id="GO:0005634">
    <property type="term" value="C:nucleus"/>
    <property type="evidence" value="ECO:0007669"/>
    <property type="project" value="UniProtKB-SubCell"/>
</dbReference>
<dbReference type="GO" id="GO:0005829">
    <property type="term" value="C:cytosol"/>
    <property type="evidence" value="ECO:0007669"/>
    <property type="project" value="TreeGrafter"/>
</dbReference>
<comment type="activity regulation">
    <text evidence="12">Activated by a monovalent cation that binds near, but not in, the active site. The most likely occupant of the site in vivo is potassium. Ion binding induces a conformational change that may alter substrate affinity.</text>
</comment>
<keyword evidence="15" id="KW-1185">Reference proteome</keyword>
<feature type="binding site" evidence="12">
    <location>
        <position position="260"/>
    </location>
    <ligand>
        <name>K(+)</name>
        <dbReference type="ChEBI" id="CHEBI:29103"/>
    </ligand>
</feature>
<evidence type="ECO:0000256" key="8">
    <source>
        <dbReference type="ARBA" id="ARBA00022840"/>
    </source>
</evidence>
<comment type="similarity">
    <text evidence="12">Belongs to the carbohydrate kinase PfkB family. Ribokinase subfamily.</text>
</comment>
<comment type="pathway">
    <text evidence="12">Carbohydrate metabolism; D-ribose degradation; D-ribose 5-phosphate from beta-D-ribopyranose: step 2/2.</text>
</comment>
<dbReference type="PANTHER" id="PTHR10584">
    <property type="entry name" value="SUGAR KINASE"/>
    <property type="match status" value="1"/>
</dbReference>
<feature type="binding site" evidence="12">
    <location>
        <position position="299"/>
    </location>
    <ligand>
        <name>K(+)</name>
        <dbReference type="ChEBI" id="CHEBI:29103"/>
    </ligand>
</feature>
<dbReference type="PANTHER" id="PTHR10584:SF166">
    <property type="entry name" value="RIBOKINASE"/>
    <property type="match status" value="1"/>
</dbReference>
<dbReference type="GO" id="GO:0004747">
    <property type="term" value="F:ribokinase activity"/>
    <property type="evidence" value="ECO:0007669"/>
    <property type="project" value="UniProtKB-UniRule"/>
</dbReference>
<keyword evidence="9 12" id="KW-0460">Magnesium</keyword>
<evidence type="ECO:0000256" key="2">
    <source>
        <dbReference type="ARBA" id="ARBA00012035"/>
    </source>
</evidence>
<comment type="caution">
    <text evidence="12">Lacks conserved residue(s) required for the propagation of feature annotation.</text>
</comment>
<dbReference type="Gene3D" id="3.40.1190.20">
    <property type="match status" value="1"/>
</dbReference>
<dbReference type="PRINTS" id="PR00990">
    <property type="entry name" value="RIBOKINASE"/>
</dbReference>
<sequence>MAETQDIRFDVVALGGAIYDIIGYVGRFPEVGETVNGTGLMEGFGGKGANQAVACAKLGGRTAFIGRVGDDGTGRATVENFRKWNLDASRVQLTPGASSATALIHVERSGANKVVVVNGANDHVSEGDVQDAADVIEASKVLVCTLEVPKEAVRRALEIAARRGITSVLNAAPEPSSMPVDLFSLPSIVNVNETEAAQATGLKVETVEDAKDALRSLLKDKGCKGVILTLGENGCLYGHRDEPENVVHVTTESVSPIDTTGAGDSFNGAFAFFTACHSELPMRERLSRACAVATRSVLSHGTQSSFSTRDQLPHALFL</sequence>
<feature type="active site" description="Proton acceptor" evidence="12">
    <location>
        <position position="264"/>
    </location>
</feature>
<keyword evidence="8 12" id="KW-0067">ATP-binding</keyword>
<keyword evidence="7 12" id="KW-0418">Kinase</keyword>
<accession>A0A7R8XFQ8</accession>
<feature type="binding site" evidence="12">
    <location>
        <position position="305"/>
    </location>
    <ligand>
        <name>K(+)</name>
        <dbReference type="ChEBI" id="CHEBI:29103"/>
    </ligand>
</feature>
<dbReference type="Pfam" id="PF00294">
    <property type="entry name" value="PfkB"/>
    <property type="match status" value="1"/>
</dbReference>
<feature type="binding site" evidence="12">
    <location>
        <begin position="229"/>
        <end position="234"/>
    </location>
    <ligand>
        <name>ATP</name>
        <dbReference type="ChEBI" id="CHEBI:30616"/>
    </ligand>
</feature>
<comment type="catalytic activity">
    <reaction evidence="12">
        <text>D-ribose + ATP = D-ribose 5-phosphate + ADP + H(+)</text>
        <dbReference type="Rhea" id="RHEA:13697"/>
        <dbReference type="ChEBI" id="CHEBI:15378"/>
        <dbReference type="ChEBI" id="CHEBI:30616"/>
        <dbReference type="ChEBI" id="CHEBI:47013"/>
        <dbReference type="ChEBI" id="CHEBI:78346"/>
        <dbReference type="ChEBI" id="CHEBI:456216"/>
        <dbReference type="EC" id="2.7.1.15"/>
    </reaction>
</comment>
<feature type="binding site" evidence="12">
    <location>
        <position position="258"/>
    </location>
    <ligand>
        <name>K(+)</name>
        <dbReference type="ChEBI" id="CHEBI:29103"/>
    </ligand>
</feature>
<protein>
    <recommendedName>
        <fullName evidence="3 12">Ribokinase</fullName>
        <shortName evidence="12">RK</shortName>
        <ecNumber evidence="2 12">2.7.1.15</ecNumber>
    </recommendedName>
</protein>
<keyword evidence="12" id="KW-0963">Cytoplasm</keyword>
<evidence type="ECO:0000256" key="5">
    <source>
        <dbReference type="ARBA" id="ARBA00022723"/>
    </source>
</evidence>
<comment type="subunit">
    <text evidence="12">Homodimer.</text>
</comment>
<comment type="cofactor">
    <cofactor evidence="12">
        <name>Mg(2+)</name>
        <dbReference type="ChEBI" id="CHEBI:18420"/>
    </cofactor>
    <text evidence="12">Requires a divalent cation, most likely magnesium in vivo, as an electrophilic catalyst to aid phosphoryl group transfer. It is the chelate of the metal and the nucleotide that is the actual substrate.</text>
</comment>
<feature type="binding site" evidence="12">
    <location>
        <position position="301"/>
    </location>
    <ligand>
        <name>K(+)</name>
        <dbReference type="ChEBI" id="CHEBI:29103"/>
    </ligand>
</feature>
<keyword evidence="5 12" id="KW-0479">Metal-binding</keyword>
<evidence type="ECO:0000256" key="3">
    <source>
        <dbReference type="ARBA" id="ARBA00016943"/>
    </source>
</evidence>
<dbReference type="InterPro" id="IPR029056">
    <property type="entry name" value="Ribokinase-like"/>
</dbReference>
<evidence type="ECO:0000256" key="12">
    <source>
        <dbReference type="HAMAP-Rule" id="MF_03215"/>
    </source>
</evidence>
<evidence type="ECO:0000313" key="15">
    <source>
        <dbReference type="Proteomes" id="UP000677054"/>
    </source>
</evidence>
<dbReference type="EC" id="2.7.1.15" evidence="2 12"/>
<keyword evidence="10 12" id="KW-0630">Potassium</keyword>
<feature type="binding site" evidence="12">
    <location>
        <position position="264"/>
    </location>
    <ligand>
        <name>substrate</name>
    </ligand>
</feature>
<dbReference type="GO" id="GO:0005524">
    <property type="term" value="F:ATP binding"/>
    <property type="evidence" value="ECO:0007669"/>
    <property type="project" value="UniProtKB-UniRule"/>
</dbReference>
<evidence type="ECO:0000256" key="11">
    <source>
        <dbReference type="ARBA" id="ARBA00023277"/>
    </source>
</evidence>
<dbReference type="OrthoDB" id="415590at2759"/>
<feature type="domain" description="Carbohydrate kinase PfkB" evidence="13">
    <location>
        <begin position="10"/>
        <end position="308"/>
    </location>
</feature>
<dbReference type="CDD" id="cd01174">
    <property type="entry name" value="ribokinase"/>
    <property type="match status" value="1"/>
</dbReference>
<dbReference type="Proteomes" id="UP000677054">
    <property type="component" value="Unassembled WGS sequence"/>
</dbReference>
<reference evidence="14" key="1">
    <citation type="submission" date="2020-11" db="EMBL/GenBank/DDBJ databases">
        <authorList>
            <person name="Tran Van P."/>
        </authorList>
    </citation>
    <scope>NUCLEOTIDE SEQUENCE</scope>
</reference>
<dbReference type="InterPro" id="IPR011611">
    <property type="entry name" value="PfkB_dom"/>
</dbReference>